<dbReference type="STRING" id="1168035.SAMN05444280_10599"/>
<evidence type="ECO:0000259" key="1">
    <source>
        <dbReference type="Pfam" id="PF13474"/>
    </source>
</evidence>
<proteinExistence type="predicted"/>
<accession>A0A1M6DKU4</accession>
<dbReference type="EMBL" id="FQZE01000005">
    <property type="protein sequence ID" value="SHI73934.1"/>
    <property type="molecule type" value="Genomic_DNA"/>
</dbReference>
<dbReference type="Pfam" id="PF13474">
    <property type="entry name" value="SnoaL_3"/>
    <property type="match status" value="1"/>
</dbReference>
<dbReference type="OrthoDB" id="9812295at2"/>
<dbReference type="InterPro" id="IPR032710">
    <property type="entry name" value="NTF2-like_dom_sf"/>
</dbReference>
<feature type="domain" description="SnoaL-like" evidence="1">
    <location>
        <begin position="8"/>
        <end position="129"/>
    </location>
</feature>
<gene>
    <name evidence="2" type="ORF">SAMN05444280_10599</name>
</gene>
<dbReference type="RefSeq" id="WP_073166352.1">
    <property type="nucleotide sequence ID" value="NZ_FQZE01000005.1"/>
</dbReference>
<dbReference type="AlphaFoldDB" id="A0A1M6DKU4"/>
<name>A0A1M6DKU4_9BACT</name>
<dbReference type="Gene3D" id="3.10.450.50">
    <property type="match status" value="1"/>
</dbReference>
<evidence type="ECO:0000313" key="3">
    <source>
        <dbReference type="Proteomes" id="UP000184050"/>
    </source>
</evidence>
<organism evidence="2 3">
    <name type="scientific">Tangfeifania diversioriginum</name>
    <dbReference type="NCBI Taxonomy" id="1168035"/>
    <lineage>
        <taxon>Bacteria</taxon>
        <taxon>Pseudomonadati</taxon>
        <taxon>Bacteroidota</taxon>
        <taxon>Bacteroidia</taxon>
        <taxon>Marinilabiliales</taxon>
        <taxon>Prolixibacteraceae</taxon>
        <taxon>Tangfeifania</taxon>
    </lineage>
</organism>
<dbReference type="Proteomes" id="UP000184050">
    <property type="component" value="Unassembled WGS sequence"/>
</dbReference>
<keyword evidence="2" id="KW-0413">Isomerase</keyword>
<keyword evidence="3" id="KW-1185">Reference proteome</keyword>
<protein>
    <submittedName>
        <fullName evidence="2">Ketosteroid isomerase homolog</fullName>
    </submittedName>
</protein>
<dbReference type="GO" id="GO:0016853">
    <property type="term" value="F:isomerase activity"/>
    <property type="evidence" value="ECO:0007669"/>
    <property type="project" value="UniProtKB-KW"/>
</dbReference>
<dbReference type="SUPFAM" id="SSF54427">
    <property type="entry name" value="NTF2-like"/>
    <property type="match status" value="1"/>
</dbReference>
<dbReference type="InterPro" id="IPR037401">
    <property type="entry name" value="SnoaL-like"/>
</dbReference>
<reference evidence="2 3" key="1">
    <citation type="submission" date="2016-11" db="EMBL/GenBank/DDBJ databases">
        <authorList>
            <person name="Jaros S."/>
            <person name="Januszkiewicz K."/>
            <person name="Wedrychowicz H."/>
        </authorList>
    </citation>
    <scope>NUCLEOTIDE SEQUENCE [LARGE SCALE GENOMIC DNA]</scope>
    <source>
        <strain evidence="2 3">DSM 27063</strain>
    </source>
</reference>
<sequence length="143" mass="16085">MDNDNLQIKKIITERVSAIKKRDVEKATAGYHTDVISYDVVGPLQLVGIDTLKKRLDEWLSTLSKIIDYEIADIEIRATGDLAYCSGLNHIDAVKPDGEKLDMWWRETTCYIKTNGNWQIIHAHSSVPFNAENGQASVGLKPE</sequence>
<evidence type="ECO:0000313" key="2">
    <source>
        <dbReference type="EMBL" id="SHI73934.1"/>
    </source>
</evidence>